<organism evidence="1 2">
    <name type="scientific">Hyalomma asiaticum</name>
    <name type="common">Tick</name>
    <dbReference type="NCBI Taxonomy" id="266040"/>
    <lineage>
        <taxon>Eukaryota</taxon>
        <taxon>Metazoa</taxon>
        <taxon>Ecdysozoa</taxon>
        <taxon>Arthropoda</taxon>
        <taxon>Chelicerata</taxon>
        <taxon>Arachnida</taxon>
        <taxon>Acari</taxon>
        <taxon>Parasitiformes</taxon>
        <taxon>Ixodida</taxon>
        <taxon>Ixodoidea</taxon>
        <taxon>Ixodidae</taxon>
        <taxon>Hyalomminae</taxon>
        <taxon>Hyalomma</taxon>
    </lineage>
</organism>
<gene>
    <name evidence="1" type="ORF">HPB50_010948</name>
</gene>
<evidence type="ECO:0000313" key="1">
    <source>
        <dbReference type="EMBL" id="KAH6938598.1"/>
    </source>
</evidence>
<comment type="caution">
    <text evidence="1">The sequence shown here is derived from an EMBL/GenBank/DDBJ whole genome shotgun (WGS) entry which is preliminary data.</text>
</comment>
<accession>A0ACB7SXP3</accession>
<dbReference type="Proteomes" id="UP000821845">
    <property type="component" value="Chromosome 2"/>
</dbReference>
<evidence type="ECO:0000313" key="2">
    <source>
        <dbReference type="Proteomes" id="UP000821845"/>
    </source>
</evidence>
<dbReference type="EMBL" id="CM023482">
    <property type="protein sequence ID" value="KAH6938598.1"/>
    <property type="molecule type" value="Genomic_DNA"/>
</dbReference>
<proteinExistence type="predicted"/>
<sequence length="62" mass="6663">MTELPAVSSFGCGRQCSWQHSKHRDSEALQKHAHHSATLASGADMAAGTDQTLASSFVTTRY</sequence>
<name>A0ACB7SXP3_HYAAI</name>
<protein>
    <submittedName>
        <fullName evidence="1">Uncharacterized protein</fullName>
    </submittedName>
</protein>
<keyword evidence="2" id="KW-1185">Reference proteome</keyword>
<reference evidence="1" key="1">
    <citation type="submission" date="2020-05" db="EMBL/GenBank/DDBJ databases">
        <title>Large-scale comparative analyses of tick genomes elucidate their genetic diversity and vector capacities.</title>
        <authorList>
            <person name="Jia N."/>
            <person name="Wang J."/>
            <person name="Shi W."/>
            <person name="Du L."/>
            <person name="Sun Y."/>
            <person name="Zhan W."/>
            <person name="Jiang J."/>
            <person name="Wang Q."/>
            <person name="Zhang B."/>
            <person name="Ji P."/>
            <person name="Sakyi L.B."/>
            <person name="Cui X."/>
            <person name="Yuan T."/>
            <person name="Jiang B."/>
            <person name="Yang W."/>
            <person name="Lam T.T.-Y."/>
            <person name="Chang Q."/>
            <person name="Ding S."/>
            <person name="Wang X."/>
            <person name="Zhu J."/>
            <person name="Ruan X."/>
            <person name="Zhao L."/>
            <person name="Wei J."/>
            <person name="Que T."/>
            <person name="Du C."/>
            <person name="Cheng J."/>
            <person name="Dai P."/>
            <person name="Han X."/>
            <person name="Huang E."/>
            <person name="Gao Y."/>
            <person name="Liu J."/>
            <person name="Shao H."/>
            <person name="Ye R."/>
            <person name="Li L."/>
            <person name="Wei W."/>
            <person name="Wang X."/>
            <person name="Wang C."/>
            <person name="Yang T."/>
            <person name="Huo Q."/>
            <person name="Li W."/>
            <person name="Guo W."/>
            <person name="Chen H."/>
            <person name="Zhou L."/>
            <person name="Ni X."/>
            <person name="Tian J."/>
            <person name="Zhou Y."/>
            <person name="Sheng Y."/>
            <person name="Liu T."/>
            <person name="Pan Y."/>
            <person name="Xia L."/>
            <person name="Li J."/>
            <person name="Zhao F."/>
            <person name="Cao W."/>
        </authorList>
    </citation>
    <scope>NUCLEOTIDE SEQUENCE</scope>
    <source>
        <strain evidence="1">Hyas-2018</strain>
    </source>
</reference>